<keyword evidence="17" id="KW-1185">Reference proteome</keyword>
<evidence type="ECO:0000256" key="3">
    <source>
        <dbReference type="ARBA" id="ARBA00022448"/>
    </source>
</evidence>
<dbReference type="GO" id="GO:0005886">
    <property type="term" value="C:plasma membrane"/>
    <property type="evidence" value="ECO:0007669"/>
    <property type="project" value="UniProtKB-SubCell"/>
</dbReference>
<evidence type="ECO:0000256" key="13">
    <source>
        <dbReference type="HAMAP-Rule" id="MF_01522"/>
    </source>
</evidence>
<feature type="transmembrane region" description="Helical" evidence="13">
    <location>
        <begin position="362"/>
        <end position="384"/>
    </location>
</feature>
<feature type="transmembrane region" description="Helical" evidence="13">
    <location>
        <begin position="212"/>
        <end position="230"/>
    </location>
</feature>
<keyword evidence="10 13" id="KW-1133">Transmembrane helix</keyword>
<gene>
    <name evidence="13" type="primary">kup</name>
    <name evidence="16" type="ORF">B1812_16155</name>
</gene>
<dbReference type="PANTHER" id="PTHR30540:SF79">
    <property type="entry name" value="LOW AFFINITY POTASSIUM TRANSPORT SYSTEM PROTEIN KUP"/>
    <property type="match status" value="1"/>
</dbReference>
<evidence type="ECO:0000256" key="1">
    <source>
        <dbReference type="ARBA" id="ARBA00004141"/>
    </source>
</evidence>
<dbReference type="Proteomes" id="UP000193978">
    <property type="component" value="Chromosome"/>
</dbReference>
<feature type="transmembrane region" description="Helical" evidence="13">
    <location>
        <begin position="421"/>
        <end position="438"/>
    </location>
</feature>
<dbReference type="GO" id="GO:0015079">
    <property type="term" value="F:potassium ion transmembrane transporter activity"/>
    <property type="evidence" value="ECO:0007669"/>
    <property type="project" value="UniProtKB-UniRule"/>
</dbReference>
<evidence type="ECO:0000256" key="5">
    <source>
        <dbReference type="ARBA" id="ARBA00022519"/>
    </source>
</evidence>
<reference evidence="16 17" key="1">
    <citation type="submission" date="2017-02" db="EMBL/GenBank/DDBJ databases">
        <authorList>
            <person name="Peterson S.W."/>
        </authorList>
    </citation>
    <scope>NUCLEOTIDE SEQUENCE [LARGE SCALE GENOMIC DNA]</scope>
    <source>
        <strain evidence="16 17">S285</strain>
    </source>
</reference>
<evidence type="ECO:0000259" key="14">
    <source>
        <dbReference type="Pfam" id="PF02705"/>
    </source>
</evidence>
<dbReference type="InterPro" id="IPR003855">
    <property type="entry name" value="K+_transporter"/>
</dbReference>
<evidence type="ECO:0000256" key="4">
    <source>
        <dbReference type="ARBA" id="ARBA00022475"/>
    </source>
</evidence>
<keyword evidence="12 13" id="KW-0472">Membrane</keyword>
<evidence type="ECO:0000256" key="2">
    <source>
        <dbReference type="ARBA" id="ARBA00007019"/>
    </source>
</evidence>
<evidence type="ECO:0000259" key="15">
    <source>
        <dbReference type="Pfam" id="PF22776"/>
    </source>
</evidence>
<comment type="function">
    <text evidence="13">Transport of potassium into the cell. Likely operates as a K(+):H(+) symporter.</text>
</comment>
<evidence type="ECO:0000313" key="16">
    <source>
        <dbReference type="EMBL" id="ARN83716.1"/>
    </source>
</evidence>
<feature type="domain" description="K+ potassium transporter integral membrane" evidence="14">
    <location>
        <begin position="10"/>
        <end position="451"/>
    </location>
</feature>
<keyword evidence="6 13" id="KW-0633">Potassium transport</keyword>
<sequence length="635" mass="68704">MPHAGLTSLTIGALGVVFGAIGTSPLYAIDQIFFGPAAVAATPENALGASSLVIWTITLVGAITYALLMLRAENDGEGGVFALYGLLHKYRFQGARVLLWALMLGAGLLFGDGMITPAISVLSAVEGLEVAAPNLAHFVAPLTVAILTALFALQFKGASRVGAIFGPLTLLWFVVIAAFGLAEIARAPEILAAFNPLHGLAFLANSGPRETLWVLSALILVVTGGEAMYADLGHFGAKPIRIAWFAVVFPALLLNYLGQCAHLLRGAPIPGDKLFFSLIPTPLLVPVILLATLATVSASQALISGTFSLAWQAIGIGFAPRLEVQHTHQAHAGQIYIPAANWGLYAGSIALVIAFGSSMAIAAAYGLAVAGVMLITSLAMIMVARRYWRWSRLQTALVWGPLTFVNAAFLVASSMKFFEGGFVPLTVGLAIFLAMATWRWGRKATFAAYAARSKLTMGEVVELHRSCTSFVERNALVMAPAAVRRMSDRAPALVGLLWNRYGVFPRNLVLVEVVHPKVPYIHENRYHVTVFDRDSARGCVIGVELRFGFMEEPNVERYLADMARHHEIDLPADPHRWVVHVAHENLLPAKDMNFLKMLRFRLFLFLRLVSRPAYYGYGLGDEVQLSAEILPVKVR</sequence>
<dbReference type="KEGG" id="mbry:B1812_16155"/>
<feature type="transmembrane region" description="Helical" evidence="13">
    <location>
        <begin position="162"/>
        <end position="182"/>
    </location>
</feature>
<keyword evidence="7 13" id="KW-0812">Transmembrane</keyword>
<protein>
    <recommendedName>
        <fullName evidence="13">Probable potassium transport system protein Kup</fullName>
    </recommendedName>
</protein>
<dbReference type="STRING" id="655015.B1812_16155"/>
<evidence type="ECO:0000256" key="7">
    <source>
        <dbReference type="ARBA" id="ARBA00022692"/>
    </source>
</evidence>
<dbReference type="HAMAP" id="MF_01522">
    <property type="entry name" value="Kup"/>
    <property type="match status" value="1"/>
</dbReference>
<dbReference type="PANTHER" id="PTHR30540">
    <property type="entry name" value="OSMOTIC STRESS POTASSIUM TRANSPORTER"/>
    <property type="match status" value="1"/>
</dbReference>
<name>A0A1W6N1M9_9HYPH</name>
<proteinExistence type="inferred from homology"/>
<evidence type="ECO:0000256" key="9">
    <source>
        <dbReference type="ARBA" id="ARBA00022958"/>
    </source>
</evidence>
<evidence type="ECO:0000256" key="11">
    <source>
        <dbReference type="ARBA" id="ARBA00023065"/>
    </source>
</evidence>
<keyword evidence="4 13" id="KW-1003">Cell membrane</keyword>
<feature type="transmembrane region" description="Helical" evidence="13">
    <location>
        <begin position="135"/>
        <end position="155"/>
    </location>
</feature>
<feature type="transmembrane region" description="Helical" evidence="13">
    <location>
        <begin position="97"/>
        <end position="115"/>
    </location>
</feature>
<evidence type="ECO:0000256" key="10">
    <source>
        <dbReference type="ARBA" id="ARBA00022989"/>
    </source>
</evidence>
<evidence type="ECO:0000256" key="6">
    <source>
        <dbReference type="ARBA" id="ARBA00022538"/>
    </source>
</evidence>
<dbReference type="AlphaFoldDB" id="A0A1W6N1M9"/>
<dbReference type="GO" id="GO:0015293">
    <property type="term" value="F:symporter activity"/>
    <property type="evidence" value="ECO:0007669"/>
    <property type="project" value="UniProtKB-UniRule"/>
</dbReference>
<feature type="transmembrane region" description="Helical" evidence="13">
    <location>
        <begin position="335"/>
        <end position="356"/>
    </location>
</feature>
<keyword evidence="8 13" id="KW-0769">Symport</keyword>
<evidence type="ECO:0000256" key="12">
    <source>
        <dbReference type="ARBA" id="ARBA00023136"/>
    </source>
</evidence>
<dbReference type="InterPro" id="IPR023051">
    <property type="entry name" value="Kup"/>
</dbReference>
<dbReference type="Pfam" id="PF22776">
    <property type="entry name" value="K_trans_C"/>
    <property type="match status" value="1"/>
</dbReference>
<feature type="transmembrane region" description="Helical" evidence="13">
    <location>
        <begin position="52"/>
        <end position="70"/>
    </location>
</feature>
<comment type="catalytic activity">
    <reaction evidence="13">
        <text>K(+)(in) + H(+)(in) = K(+)(out) + H(+)(out)</text>
        <dbReference type="Rhea" id="RHEA:28490"/>
        <dbReference type="ChEBI" id="CHEBI:15378"/>
        <dbReference type="ChEBI" id="CHEBI:29103"/>
    </reaction>
</comment>
<dbReference type="Pfam" id="PF02705">
    <property type="entry name" value="K_trans"/>
    <property type="match status" value="1"/>
</dbReference>
<organism evidence="16 17">
    <name type="scientific">Methylocystis bryophila</name>
    <dbReference type="NCBI Taxonomy" id="655015"/>
    <lineage>
        <taxon>Bacteria</taxon>
        <taxon>Pseudomonadati</taxon>
        <taxon>Pseudomonadota</taxon>
        <taxon>Alphaproteobacteria</taxon>
        <taxon>Hyphomicrobiales</taxon>
        <taxon>Methylocystaceae</taxon>
        <taxon>Methylocystis</taxon>
    </lineage>
</organism>
<comment type="similarity">
    <text evidence="2 13">Belongs to the HAK/KUP transporter (TC 2.A.72) family.</text>
</comment>
<feature type="transmembrane region" description="Helical" evidence="13">
    <location>
        <begin position="284"/>
        <end position="314"/>
    </location>
</feature>
<keyword evidence="5" id="KW-0997">Cell inner membrane</keyword>
<dbReference type="InterPro" id="IPR053951">
    <property type="entry name" value="K_trans_N"/>
</dbReference>
<keyword evidence="9 13" id="KW-0630">Potassium</keyword>
<feature type="transmembrane region" description="Helical" evidence="13">
    <location>
        <begin position="242"/>
        <end position="264"/>
    </location>
</feature>
<accession>A0A1W6N1M9</accession>
<evidence type="ECO:0000313" key="17">
    <source>
        <dbReference type="Proteomes" id="UP000193978"/>
    </source>
</evidence>
<dbReference type="InterPro" id="IPR053952">
    <property type="entry name" value="K_trans_C"/>
</dbReference>
<feature type="domain" description="K+ potassium transporter C-terminal" evidence="15">
    <location>
        <begin position="500"/>
        <end position="618"/>
    </location>
</feature>
<keyword evidence="3 13" id="KW-0813">Transport</keyword>
<evidence type="ECO:0000256" key="8">
    <source>
        <dbReference type="ARBA" id="ARBA00022847"/>
    </source>
</evidence>
<dbReference type="EMBL" id="CP019948">
    <property type="protein sequence ID" value="ARN83716.1"/>
    <property type="molecule type" value="Genomic_DNA"/>
</dbReference>
<keyword evidence="11 13" id="KW-0406">Ion transport</keyword>
<feature type="transmembrane region" description="Helical" evidence="13">
    <location>
        <begin position="396"/>
        <end position="415"/>
    </location>
</feature>
<comment type="subcellular location">
    <subcellularLocation>
        <location evidence="13">Cell membrane</location>
        <topology evidence="13">Multi-pass membrane protein</topology>
    </subcellularLocation>
    <subcellularLocation>
        <location evidence="1">Membrane</location>
        <topology evidence="1">Multi-pass membrane protein</topology>
    </subcellularLocation>
</comment>